<evidence type="ECO:0000313" key="2">
    <source>
        <dbReference type="Proteomes" id="UP000248553"/>
    </source>
</evidence>
<name>A0A328BNK6_9BACT</name>
<evidence type="ECO:0000313" key="1">
    <source>
        <dbReference type="EMBL" id="RAK68179.1"/>
    </source>
</evidence>
<dbReference type="Proteomes" id="UP000248553">
    <property type="component" value="Unassembled WGS sequence"/>
</dbReference>
<proteinExistence type="predicted"/>
<dbReference type="Gene3D" id="3.30.70.1280">
    <property type="entry name" value="SP0830-like domains"/>
    <property type="match status" value="1"/>
</dbReference>
<dbReference type="PANTHER" id="PTHR36439:SF1">
    <property type="entry name" value="DUF1697 DOMAIN-CONTAINING PROTEIN"/>
    <property type="match status" value="1"/>
</dbReference>
<gene>
    <name evidence="1" type="ORF">DLM85_09075</name>
</gene>
<dbReference type="SUPFAM" id="SSF160379">
    <property type="entry name" value="SP0830-like"/>
    <property type="match status" value="1"/>
</dbReference>
<reference evidence="2" key="1">
    <citation type="submission" date="2018-05" db="EMBL/GenBank/DDBJ databases">
        <authorList>
            <person name="Nie L."/>
        </authorList>
    </citation>
    <scope>NUCLEOTIDE SEQUENCE [LARGE SCALE GENOMIC DNA]</scope>
    <source>
        <strain evidence="2">NL</strain>
    </source>
</reference>
<dbReference type="OrthoDB" id="9806494at2"/>
<sequence>MTTTYIALLRGINVGGHRVSMDALRQHFAALGLQRVRSYIQTGNVFFDAPADLDRAPLTARIEQHLQQALGYPVPTFLRTTDELAHLLAGQPFGPEPAPDTQRRCLMLLAQPAPAGLALPLRSPRGEYEIVHLTGQEAFVVWHLQDGRAPSSTAFLDKTLGRLTTTRFVHTAAKILEAARQ</sequence>
<comment type="caution">
    <text evidence="1">The sequence shown here is derived from an EMBL/GenBank/DDBJ whole genome shotgun (WGS) entry which is preliminary data.</text>
</comment>
<dbReference type="EMBL" id="QHKM01000002">
    <property type="protein sequence ID" value="RAK68179.1"/>
    <property type="molecule type" value="Genomic_DNA"/>
</dbReference>
<dbReference type="PIRSF" id="PIRSF008502">
    <property type="entry name" value="UCP008502"/>
    <property type="match status" value="1"/>
</dbReference>
<dbReference type="RefSeq" id="WP_111477792.1">
    <property type="nucleotide sequence ID" value="NZ_QHKM01000002.1"/>
</dbReference>
<accession>A0A328BNK6</accession>
<dbReference type="AlphaFoldDB" id="A0A328BNK6"/>
<organism evidence="1 2">
    <name type="scientific">Hymenobacter edaphi</name>
    <dbReference type="NCBI Taxonomy" id="2211146"/>
    <lineage>
        <taxon>Bacteria</taxon>
        <taxon>Pseudomonadati</taxon>
        <taxon>Bacteroidota</taxon>
        <taxon>Cytophagia</taxon>
        <taxon>Cytophagales</taxon>
        <taxon>Hymenobacteraceae</taxon>
        <taxon>Hymenobacter</taxon>
    </lineage>
</organism>
<dbReference type="Pfam" id="PF08002">
    <property type="entry name" value="DUF1697"/>
    <property type="match status" value="1"/>
</dbReference>
<dbReference type="PANTHER" id="PTHR36439">
    <property type="entry name" value="BLL4334 PROTEIN"/>
    <property type="match status" value="1"/>
</dbReference>
<keyword evidence="2" id="KW-1185">Reference proteome</keyword>
<dbReference type="InterPro" id="IPR012545">
    <property type="entry name" value="DUF1697"/>
</dbReference>
<protein>
    <submittedName>
        <fullName evidence="1">DUF1697 domain-containing protein</fullName>
    </submittedName>
</protein>